<protein>
    <submittedName>
        <fullName evidence="2">Uncharacterized protein</fullName>
    </submittedName>
</protein>
<dbReference type="EMBL" id="LAZR01033204">
    <property type="protein sequence ID" value="KKL48757.1"/>
    <property type="molecule type" value="Genomic_DNA"/>
</dbReference>
<gene>
    <name evidence="2" type="ORF">LCGC14_2322310</name>
</gene>
<keyword evidence="1" id="KW-0812">Transmembrane</keyword>
<reference evidence="2" key="1">
    <citation type="journal article" date="2015" name="Nature">
        <title>Complex archaea that bridge the gap between prokaryotes and eukaryotes.</title>
        <authorList>
            <person name="Spang A."/>
            <person name="Saw J.H."/>
            <person name="Jorgensen S.L."/>
            <person name="Zaremba-Niedzwiedzka K."/>
            <person name="Martijn J."/>
            <person name="Lind A.E."/>
            <person name="van Eijk R."/>
            <person name="Schleper C."/>
            <person name="Guy L."/>
            <person name="Ettema T.J."/>
        </authorList>
    </citation>
    <scope>NUCLEOTIDE SEQUENCE</scope>
</reference>
<evidence type="ECO:0000256" key="1">
    <source>
        <dbReference type="SAM" id="Phobius"/>
    </source>
</evidence>
<organism evidence="2">
    <name type="scientific">marine sediment metagenome</name>
    <dbReference type="NCBI Taxonomy" id="412755"/>
    <lineage>
        <taxon>unclassified sequences</taxon>
        <taxon>metagenomes</taxon>
        <taxon>ecological metagenomes</taxon>
    </lineage>
</organism>
<sequence>SIIIEEAEAGAPQIPGYEPLIVIGATIIVYIGIVAVKKKKL</sequence>
<comment type="caution">
    <text evidence="2">The sequence shown here is derived from an EMBL/GenBank/DDBJ whole genome shotgun (WGS) entry which is preliminary data.</text>
</comment>
<keyword evidence="1" id="KW-0472">Membrane</keyword>
<dbReference type="AlphaFoldDB" id="A0A0F9FCA7"/>
<keyword evidence="1" id="KW-1133">Transmembrane helix</keyword>
<evidence type="ECO:0000313" key="2">
    <source>
        <dbReference type="EMBL" id="KKL48757.1"/>
    </source>
</evidence>
<name>A0A0F9FCA7_9ZZZZ</name>
<feature type="transmembrane region" description="Helical" evidence="1">
    <location>
        <begin position="20"/>
        <end position="36"/>
    </location>
</feature>
<proteinExistence type="predicted"/>
<feature type="non-terminal residue" evidence="2">
    <location>
        <position position="1"/>
    </location>
</feature>
<accession>A0A0F9FCA7</accession>